<dbReference type="InterPro" id="IPR022124">
    <property type="entry name" value="DUF3659"/>
</dbReference>
<proteinExistence type="predicted"/>
<evidence type="ECO:0000313" key="1">
    <source>
        <dbReference type="EMBL" id="TID27983.1"/>
    </source>
</evidence>
<dbReference type="Proteomes" id="UP000298493">
    <property type="component" value="Unassembled WGS sequence"/>
</dbReference>
<sequence length="579" mass="62385">MFDVAYASIKQNLDGLKAQLTKIDDRIASNPTNRVFIDLKKQVQHAIENDENRLQLVLNSSDASQRRTTAEIGAISHSTNALHDNTNQLSRKTDSLRGINNKLHDMTIAMHSKIDILHEKAGSSLELSGAVHGRVANVNDKVAFLGIQVTEVADMLEDVSVAVVGGLGPKMDSLASQMASIEQKFSMAHISNGGMAKLQEAVGMHHLMMADTDGPIHGFAKLQDQVTEIQKSTSMLARKIDGLHDSMKQHVSYQAGTVCGQLDCIGDQLSFLRDPGNSRFEDRMALLEQKVDSLAGFEKKLDSLVGLGEKLDGLTGLHEKLDSFAGLNEKIFTIEVESSGNWGFQAGLPRSKPASIASQDRVNAWGTQSCGSFPAGQLDFSPPGSICSGSDVGSRYAQQDEDEICYHVSDDRYNADGWVLPPVNKSSGTAYGDSVETAEASNSGWGNEQHQEDKYWGTPGSTTSPSVHILEHHAIQSDGTIRDNHGKAIGQVVQGDAKEFADLEYYCDDCGNVLDQEGWTVGSVKTIMPTEKVEDAADAEGASPLPLSVLDGLAVEADTLGDAQDLGVSEGHFAFAWTK</sequence>
<dbReference type="AlphaFoldDB" id="A0A4Z1PGB5"/>
<comment type="caution">
    <text evidence="1">The sequence shown here is derived from an EMBL/GenBank/DDBJ whole genome shotgun (WGS) entry which is preliminary data.</text>
</comment>
<name>A0A4Z1PGB5_9PEZI</name>
<protein>
    <submittedName>
        <fullName evidence="1">Uncharacterized protein</fullName>
    </submittedName>
</protein>
<reference evidence="1 2" key="1">
    <citation type="submission" date="2019-04" db="EMBL/GenBank/DDBJ databases">
        <title>High contiguity whole genome sequence and gene annotation resource for two Venturia nashicola isolates.</title>
        <authorList>
            <person name="Prokchorchik M."/>
            <person name="Won K."/>
            <person name="Lee Y."/>
            <person name="Choi E.D."/>
            <person name="Segonzac C."/>
            <person name="Sohn K.H."/>
        </authorList>
    </citation>
    <scope>NUCLEOTIDE SEQUENCE [LARGE SCALE GENOMIC DNA]</scope>
    <source>
        <strain evidence="1 2">PRI2</strain>
    </source>
</reference>
<dbReference type="EMBL" id="SNSC02000001">
    <property type="protein sequence ID" value="TID27983.1"/>
    <property type="molecule type" value="Genomic_DNA"/>
</dbReference>
<dbReference type="Pfam" id="PF12396">
    <property type="entry name" value="DUF3659"/>
    <property type="match status" value="1"/>
</dbReference>
<organism evidence="1 2">
    <name type="scientific">Venturia nashicola</name>
    <dbReference type="NCBI Taxonomy" id="86259"/>
    <lineage>
        <taxon>Eukaryota</taxon>
        <taxon>Fungi</taxon>
        <taxon>Dikarya</taxon>
        <taxon>Ascomycota</taxon>
        <taxon>Pezizomycotina</taxon>
        <taxon>Dothideomycetes</taxon>
        <taxon>Pleosporomycetidae</taxon>
        <taxon>Venturiales</taxon>
        <taxon>Venturiaceae</taxon>
        <taxon>Venturia</taxon>
    </lineage>
</organism>
<gene>
    <name evidence="1" type="ORF">E6O75_ATG00750</name>
</gene>
<accession>A0A4Z1PGB5</accession>
<keyword evidence="2" id="KW-1185">Reference proteome</keyword>
<evidence type="ECO:0000313" key="2">
    <source>
        <dbReference type="Proteomes" id="UP000298493"/>
    </source>
</evidence>